<dbReference type="InterPro" id="IPR002937">
    <property type="entry name" value="Amino_oxidase"/>
</dbReference>
<accession>A0A9N9XQS6</accession>
<name>A0A9N9XQS6_PHYSR</name>
<feature type="binding site" evidence="3">
    <location>
        <position position="248"/>
    </location>
    <ligand>
        <name>FAD</name>
        <dbReference type="ChEBI" id="CHEBI:57692"/>
    </ligand>
</feature>
<dbReference type="AlphaFoldDB" id="A0A9N9XQS6"/>
<dbReference type="SUPFAM" id="SSF51905">
    <property type="entry name" value="FAD/NAD(P)-binding domain"/>
    <property type="match status" value="1"/>
</dbReference>
<dbReference type="EMBL" id="OU900097">
    <property type="protein sequence ID" value="CAG9861334.1"/>
    <property type="molecule type" value="Genomic_DNA"/>
</dbReference>
<feature type="chain" id="PRO_5040360354" description="Amine oxidase" evidence="5">
    <location>
        <begin position="21"/>
        <end position="505"/>
    </location>
</feature>
<evidence type="ECO:0000256" key="4">
    <source>
        <dbReference type="RuleBase" id="RU362067"/>
    </source>
</evidence>
<organism evidence="7 8">
    <name type="scientific">Phyllotreta striolata</name>
    <name type="common">Striped flea beetle</name>
    <name type="synonym">Crioceris striolata</name>
    <dbReference type="NCBI Taxonomy" id="444603"/>
    <lineage>
        <taxon>Eukaryota</taxon>
        <taxon>Metazoa</taxon>
        <taxon>Ecdysozoa</taxon>
        <taxon>Arthropoda</taxon>
        <taxon>Hexapoda</taxon>
        <taxon>Insecta</taxon>
        <taxon>Pterygota</taxon>
        <taxon>Neoptera</taxon>
        <taxon>Endopterygota</taxon>
        <taxon>Coleoptera</taxon>
        <taxon>Polyphaga</taxon>
        <taxon>Cucujiformia</taxon>
        <taxon>Chrysomeloidea</taxon>
        <taxon>Chrysomelidae</taxon>
        <taxon>Galerucinae</taxon>
        <taxon>Alticini</taxon>
        <taxon>Phyllotreta</taxon>
    </lineage>
</organism>
<evidence type="ECO:0000256" key="1">
    <source>
        <dbReference type="ARBA" id="ARBA00001974"/>
    </source>
</evidence>
<dbReference type="InterPro" id="IPR001613">
    <property type="entry name" value="Flavin_amine_oxidase"/>
</dbReference>
<feature type="binding site" evidence="3">
    <location>
        <position position="34"/>
    </location>
    <ligand>
        <name>FAD</name>
        <dbReference type="ChEBI" id="CHEBI:57692"/>
    </ligand>
</feature>
<keyword evidence="4" id="KW-0274">FAD</keyword>
<comment type="similarity">
    <text evidence="4">Belongs to the flavin monoamine oxidase family.</text>
</comment>
<evidence type="ECO:0000313" key="8">
    <source>
        <dbReference type="Proteomes" id="UP001153712"/>
    </source>
</evidence>
<sequence>MKTTLLIALTIFHQLSSSTATKDPSIIIVGAGVSGLTAGKILIDHGFHNLTILEAENRIGGRIHSVFFGDAFIDLGASFCHGQKNNIVYNTVEKLDLLVHSKNSTALYSSSGDAVDPAFVDEFFNITSSLLTESGDLPTPDNENISYGEYYTKYYTEIINERFGKDPAKLKLAQEGLDLLEKWAEGSDGFPSWFDGPAATDYQWNEGDEYMEWKGTGYQTFIYVLLRKFPDLQRVTAVERGVVFDKEVAKIAYDASRERGGVTVTCSDGSVYEADHVIVTPSLGVIKENLDEMFEPQLPLAKRTAIDSIGFGAIMSLATHYTGKWWGDDFAGVSLLWTKEDLENSAKEFPLGPHHNNRSWVTYTAEIMPCTRNPNVLRFWFNGVLVPEIELLSDEVLVDGVDFITRKFLGKDYNVTKPDKMIHSRWVANPHFKGTYSYQKIAAVRRGNGTNAEEELAKPIKTESGRPFVHFAGEATHPRYYSNVQGATETGIREALSIINYYSKH</sequence>
<dbReference type="Gene3D" id="3.90.660.10">
    <property type="match status" value="1"/>
</dbReference>
<protein>
    <recommendedName>
        <fullName evidence="4">Amine oxidase</fullName>
        <ecNumber evidence="4">1.4.3.-</ecNumber>
    </recommendedName>
</protein>
<evidence type="ECO:0000256" key="3">
    <source>
        <dbReference type="PIRSR" id="PIRSR601613-1"/>
    </source>
</evidence>
<dbReference type="InterPro" id="IPR036188">
    <property type="entry name" value="FAD/NAD-bd_sf"/>
</dbReference>
<dbReference type="Gene3D" id="3.50.50.60">
    <property type="entry name" value="FAD/NAD(P)-binding domain"/>
    <property type="match status" value="1"/>
</dbReference>
<keyword evidence="8" id="KW-1185">Reference proteome</keyword>
<dbReference type="GO" id="GO:0046592">
    <property type="term" value="F:polyamine oxidase activity"/>
    <property type="evidence" value="ECO:0007669"/>
    <property type="project" value="TreeGrafter"/>
</dbReference>
<feature type="domain" description="Amine oxidase" evidence="6">
    <location>
        <begin position="33"/>
        <end position="496"/>
    </location>
</feature>
<dbReference type="EC" id="1.4.3.-" evidence="4"/>
<evidence type="ECO:0000313" key="7">
    <source>
        <dbReference type="EMBL" id="CAG9861334.1"/>
    </source>
</evidence>
<dbReference type="GO" id="GO:0008131">
    <property type="term" value="F:primary methylamine oxidase activity"/>
    <property type="evidence" value="ECO:0007669"/>
    <property type="project" value="UniProtKB-ARBA"/>
</dbReference>
<feature type="signal peptide" evidence="5">
    <location>
        <begin position="1"/>
        <end position="20"/>
    </location>
</feature>
<feature type="binding site" evidence="3">
    <location>
        <begin position="54"/>
        <end position="55"/>
    </location>
    <ligand>
        <name>FAD</name>
        <dbReference type="ChEBI" id="CHEBI:57692"/>
    </ligand>
</feature>
<dbReference type="PRINTS" id="PR00757">
    <property type="entry name" value="AMINEOXDASEF"/>
</dbReference>
<evidence type="ECO:0000256" key="2">
    <source>
        <dbReference type="ARBA" id="ARBA00023002"/>
    </source>
</evidence>
<dbReference type="SUPFAM" id="SSF54373">
    <property type="entry name" value="FAD-linked reductases, C-terminal domain"/>
    <property type="match status" value="1"/>
</dbReference>
<keyword evidence="2 4" id="KW-0560">Oxidoreductase</keyword>
<gene>
    <name evidence="7" type="ORF">PHYEVI_LOCUS7676</name>
</gene>
<keyword evidence="5" id="KW-0732">Signal</keyword>
<proteinExistence type="inferred from homology"/>
<keyword evidence="4" id="KW-0285">Flavoprotein</keyword>
<reference evidence="7" key="1">
    <citation type="submission" date="2022-01" db="EMBL/GenBank/DDBJ databases">
        <authorList>
            <person name="King R."/>
        </authorList>
    </citation>
    <scope>NUCLEOTIDE SEQUENCE</scope>
</reference>
<dbReference type="OrthoDB" id="5046242at2759"/>
<dbReference type="Proteomes" id="UP001153712">
    <property type="component" value="Chromosome 4"/>
</dbReference>
<evidence type="ECO:0000259" key="6">
    <source>
        <dbReference type="Pfam" id="PF01593"/>
    </source>
</evidence>
<dbReference type="Pfam" id="PF01593">
    <property type="entry name" value="Amino_oxidase"/>
    <property type="match status" value="1"/>
</dbReference>
<evidence type="ECO:0000256" key="5">
    <source>
        <dbReference type="SAM" id="SignalP"/>
    </source>
</evidence>
<comment type="cofactor">
    <cofactor evidence="1 4">
        <name>FAD</name>
        <dbReference type="ChEBI" id="CHEBI:57692"/>
    </cofactor>
</comment>
<dbReference type="InterPro" id="IPR050281">
    <property type="entry name" value="Flavin_monoamine_oxidase"/>
</dbReference>
<dbReference type="PANTHER" id="PTHR10742:SF398">
    <property type="entry name" value="AMINE OXIDASE DOMAIN-CONTAINING PROTEIN-RELATED"/>
    <property type="match status" value="1"/>
</dbReference>
<dbReference type="PANTHER" id="PTHR10742">
    <property type="entry name" value="FLAVIN MONOAMINE OXIDASE"/>
    <property type="match status" value="1"/>
</dbReference>